<evidence type="ECO:0000256" key="4">
    <source>
        <dbReference type="ARBA" id="ARBA00022448"/>
    </source>
</evidence>
<evidence type="ECO:0000256" key="5">
    <source>
        <dbReference type="ARBA" id="ARBA00022490"/>
    </source>
</evidence>
<dbReference type="RefSeq" id="WP_152215270.1">
    <property type="nucleotide sequence ID" value="NZ_JBAQYD010000116.1"/>
</dbReference>
<proteinExistence type="inferred from homology"/>
<evidence type="ECO:0000313" key="11">
    <source>
        <dbReference type="Proteomes" id="UP000468901"/>
    </source>
</evidence>
<dbReference type="Pfam" id="PF01895">
    <property type="entry name" value="PhoU"/>
    <property type="match status" value="2"/>
</dbReference>
<gene>
    <name evidence="10" type="primary">phoU</name>
    <name evidence="10" type="ORF">F2P47_06040</name>
</gene>
<dbReference type="FunFam" id="1.20.58.220:FF:000004">
    <property type="entry name" value="Phosphate-specific transport system accessory protein PhoU"/>
    <property type="match status" value="1"/>
</dbReference>
<dbReference type="SUPFAM" id="SSF109755">
    <property type="entry name" value="PhoU-like"/>
    <property type="match status" value="1"/>
</dbReference>
<dbReference type="InterPro" id="IPR038078">
    <property type="entry name" value="PhoU-like_sf"/>
</dbReference>
<organism evidence="10 11">
    <name type="scientific">Parvibaculum sedimenti</name>
    <dbReference type="NCBI Taxonomy" id="2608632"/>
    <lineage>
        <taxon>Bacteria</taxon>
        <taxon>Pseudomonadati</taxon>
        <taxon>Pseudomonadota</taxon>
        <taxon>Alphaproteobacteria</taxon>
        <taxon>Hyphomicrobiales</taxon>
        <taxon>Parvibaculaceae</taxon>
        <taxon>Parvibaculum</taxon>
    </lineage>
</organism>
<evidence type="ECO:0000256" key="2">
    <source>
        <dbReference type="ARBA" id="ARBA00008107"/>
    </source>
</evidence>
<dbReference type="GO" id="GO:0005737">
    <property type="term" value="C:cytoplasm"/>
    <property type="evidence" value="ECO:0007669"/>
    <property type="project" value="UniProtKB-SubCell"/>
</dbReference>
<protein>
    <recommendedName>
        <fullName evidence="8">Phosphate-specific transport system accessory protein PhoU</fullName>
    </recommendedName>
</protein>
<evidence type="ECO:0000256" key="6">
    <source>
        <dbReference type="ARBA" id="ARBA00022592"/>
    </source>
</evidence>
<name>A0A6N6VL09_9HYPH</name>
<feature type="domain" description="PhoU" evidence="9">
    <location>
        <begin position="125"/>
        <end position="210"/>
    </location>
</feature>
<dbReference type="Gene3D" id="1.20.58.220">
    <property type="entry name" value="Phosphate transport system protein phou homolog 2, domain 2"/>
    <property type="match status" value="1"/>
</dbReference>
<reference evidence="10 11" key="1">
    <citation type="submission" date="2019-09" db="EMBL/GenBank/DDBJ databases">
        <title>Parvibaculum sedimenti sp. nov., isolated from sediment.</title>
        <authorList>
            <person name="Wang Y."/>
        </authorList>
    </citation>
    <scope>NUCLEOTIDE SEQUENCE [LARGE SCALE GENOMIC DNA]</scope>
    <source>
        <strain evidence="10 11">HXT-9</strain>
    </source>
</reference>
<comment type="caution">
    <text evidence="10">The sequence shown here is derived from an EMBL/GenBank/DDBJ whole genome shotgun (WGS) entry which is preliminary data.</text>
</comment>
<evidence type="ECO:0000256" key="7">
    <source>
        <dbReference type="ARBA" id="ARBA00056181"/>
    </source>
</evidence>
<evidence type="ECO:0000256" key="8">
    <source>
        <dbReference type="PIRNR" id="PIRNR003107"/>
    </source>
</evidence>
<feature type="domain" description="PhoU" evidence="9">
    <location>
        <begin position="20"/>
        <end position="107"/>
    </location>
</feature>
<comment type="function">
    <text evidence="7 8">Plays a role in the regulation of phosphate uptake.</text>
</comment>
<dbReference type="InterPro" id="IPR026022">
    <property type="entry name" value="PhoU_dom"/>
</dbReference>
<comment type="similarity">
    <text evidence="2 8">Belongs to the PhoU family.</text>
</comment>
<keyword evidence="6 8" id="KW-0592">Phosphate transport</keyword>
<evidence type="ECO:0000256" key="1">
    <source>
        <dbReference type="ARBA" id="ARBA00004496"/>
    </source>
</evidence>
<dbReference type="GO" id="GO:0006817">
    <property type="term" value="P:phosphate ion transport"/>
    <property type="evidence" value="ECO:0007669"/>
    <property type="project" value="UniProtKB-KW"/>
</dbReference>
<evidence type="ECO:0000313" key="10">
    <source>
        <dbReference type="EMBL" id="KAB7741300.1"/>
    </source>
</evidence>
<dbReference type="Proteomes" id="UP000468901">
    <property type="component" value="Unassembled WGS sequence"/>
</dbReference>
<keyword evidence="5 8" id="KW-0963">Cytoplasm</keyword>
<dbReference type="GO" id="GO:0030643">
    <property type="term" value="P:intracellular phosphate ion homeostasis"/>
    <property type="evidence" value="ECO:0007669"/>
    <property type="project" value="InterPro"/>
</dbReference>
<accession>A0A6N6VL09</accession>
<dbReference type="PIRSF" id="PIRSF003107">
    <property type="entry name" value="PhoU"/>
    <property type="match status" value="1"/>
</dbReference>
<dbReference type="NCBIfam" id="TIGR02135">
    <property type="entry name" value="phoU_full"/>
    <property type="match status" value="1"/>
</dbReference>
<dbReference type="AlphaFoldDB" id="A0A6N6VL09"/>
<dbReference type="EMBL" id="WESC01000004">
    <property type="protein sequence ID" value="KAB7741300.1"/>
    <property type="molecule type" value="Genomic_DNA"/>
</dbReference>
<dbReference type="GO" id="GO:0045936">
    <property type="term" value="P:negative regulation of phosphate metabolic process"/>
    <property type="evidence" value="ECO:0007669"/>
    <property type="project" value="InterPro"/>
</dbReference>
<keyword evidence="11" id="KW-1185">Reference proteome</keyword>
<comment type="subcellular location">
    <subcellularLocation>
        <location evidence="1 8">Cytoplasm</location>
    </subcellularLocation>
</comment>
<keyword evidence="4 8" id="KW-0813">Transport</keyword>
<dbReference type="PANTHER" id="PTHR42930:SF3">
    <property type="entry name" value="PHOSPHATE-SPECIFIC TRANSPORT SYSTEM ACCESSORY PROTEIN PHOU"/>
    <property type="match status" value="1"/>
</dbReference>
<evidence type="ECO:0000256" key="3">
    <source>
        <dbReference type="ARBA" id="ARBA00011738"/>
    </source>
</evidence>
<comment type="subunit">
    <text evidence="3 8">Homodimer.</text>
</comment>
<sequence length="236" mass="25952">MTDHTVKSFQEELDGITASIAQMGGLTEAQLAGAIESVSRRDSELAERTVQEDRRIDTLEAEIEARAVRVIALRQPMASDLREAIAAIKISTDLERIGDLAKNIAKRALVIQGDFDTPVRLIQGIARMGRLAQGQLKSVLDAFSNRDAQAALEVWRGDEEIDEMYNSVFRELLTYMMEDPRTIGVCAHLLFIAKNIERIGDHATNIAETVRYVVTGIPVADDRPKGDKTSSTSVGA</sequence>
<dbReference type="PANTHER" id="PTHR42930">
    <property type="entry name" value="PHOSPHATE-SPECIFIC TRANSPORT SYSTEM ACCESSORY PROTEIN PHOU"/>
    <property type="match status" value="1"/>
</dbReference>
<evidence type="ECO:0000259" key="9">
    <source>
        <dbReference type="Pfam" id="PF01895"/>
    </source>
</evidence>
<dbReference type="InterPro" id="IPR028366">
    <property type="entry name" value="PhoU"/>
</dbReference>